<accession>B3QUV2</accession>
<reference evidence="1 2" key="1">
    <citation type="submission" date="2008-06" db="EMBL/GenBank/DDBJ databases">
        <title>Complete sequence of Chloroherpeton thalassium ATCC 35110.</title>
        <authorList>
            <consortium name="US DOE Joint Genome Institute"/>
            <person name="Lucas S."/>
            <person name="Copeland A."/>
            <person name="Lapidus A."/>
            <person name="Glavina del Rio T."/>
            <person name="Dalin E."/>
            <person name="Tice H."/>
            <person name="Bruce D."/>
            <person name="Goodwin L."/>
            <person name="Pitluck S."/>
            <person name="Schmutz J."/>
            <person name="Larimer F."/>
            <person name="Land M."/>
            <person name="Hauser L."/>
            <person name="Kyrpides N."/>
            <person name="Mikhailova N."/>
            <person name="Liu Z."/>
            <person name="Li T."/>
            <person name="Zhao F."/>
            <person name="Overmann J."/>
            <person name="Bryant D.A."/>
            <person name="Richardson P."/>
        </authorList>
    </citation>
    <scope>NUCLEOTIDE SEQUENCE [LARGE SCALE GENOMIC DNA]</scope>
    <source>
        <strain evidence="2">ATCC 35110 / GB-78</strain>
    </source>
</reference>
<evidence type="ECO:0000313" key="1">
    <source>
        <dbReference type="EMBL" id="ACF14453.1"/>
    </source>
</evidence>
<dbReference type="EMBL" id="CP001100">
    <property type="protein sequence ID" value="ACF14453.1"/>
    <property type="molecule type" value="Genomic_DNA"/>
</dbReference>
<dbReference type="RefSeq" id="WP_012500536.1">
    <property type="nucleotide sequence ID" value="NC_011026.1"/>
</dbReference>
<organism evidence="1 2">
    <name type="scientific">Chloroherpeton thalassium (strain ATCC 35110 / GB-78)</name>
    <dbReference type="NCBI Taxonomy" id="517418"/>
    <lineage>
        <taxon>Bacteria</taxon>
        <taxon>Pseudomonadati</taxon>
        <taxon>Chlorobiota</taxon>
        <taxon>Chlorobiia</taxon>
        <taxon>Chlorobiales</taxon>
        <taxon>Chloroherpetonaceae</taxon>
        <taxon>Chloroherpeton</taxon>
    </lineage>
</organism>
<dbReference type="Proteomes" id="UP000001208">
    <property type="component" value="Chromosome"/>
</dbReference>
<dbReference type="eggNOG" id="ENOG502ZWV3">
    <property type="taxonomic scope" value="Bacteria"/>
</dbReference>
<name>B3QUV2_CHLT3</name>
<dbReference type="AlphaFoldDB" id="B3QUV2"/>
<dbReference type="KEGG" id="cts:Ctha_1999"/>
<sequence>MDEKLIRKTVVLLCSEVIELCEVYGKAYDFFYDETELALHVSFDLEQDADGSFFASPSKSVDGEVLVHTFAGQIVGFSVLYREGNALS</sequence>
<keyword evidence="2" id="KW-1185">Reference proteome</keyword>
<gene>
    <name evidence="1" type="ordered locus">Ctha_1999</name>
</gene>
<dbReference type="HOGENOM" id="CLU_2463480_0_0_10"/>
<evidence type="ECO:0000313" key="2">
    <source>
        <dbReference type="Proteomes" id="UP000001208"/>
    </source>
</evidence>
<protein>
    <submittedName>
        <fullName evidence="1">Uncharacterized protein</fullName>
    </submittedName>
</protein>
<proteinExistence type="predicted"/>